<gene>
    <name evidence="3" type="ORF">L228DRAFT_257559</name>
</gene>
<evidence type="ECO:0000313" key="4">
    <source>
        <dbReference type="Proteomes" id="UP000076632"/>
    </source>
</evidence>
<dbReference type="AlphaFoldDB" id="A0A165JCS2"/>
<dbReference type="InterPro" id="IPR035213">
    <property type="entry name" value="DUF5321"/>
</dbReference>
<evidence type="ECO:0000256" key="2">
    <source>
        <dbReference type="SAM" id="Phobius"/>
    </source>
</evidence>
<accession>A0A165JCS2</accession>
<dbReference type="GeneID" id="28899132"/>
<reference evidence="3 4" key="1">
    <citation type="journal article" date="2016" name="Fungal Biol.">
        <title>The genome of Xylona heveae provides a window into fungal endophytism.</title>
        <authorList>
            <person name="Gazis R."/>
            <person name="Kuo A."/>
            <person name="Riley R."/>
            <person name="LaButti K."/>
            <person name="Lipzen A."/>
            <person name="Lin J."/>
            <person name="Amirebrahimi M."/>
            <person name="Hesse C.N."/>
            <person name="Spatafora J.W."/>
            <person name="Henrissat B."/>
            <person name="Hainaut M."/>
            <person name="Grigoriev I.V."/>
            <person name="Hibbett D.S."/>
        </authorList>
    </citation>
    <scope>NUCLEOTIDE SEQUENCE [LARGE SCALE GENOMIC DNA]</scope>
    <source>
        <strain evidence="3 4">TC161</strain>
    </source>
</reference>
<keyword evidence="2" id="KW-0812">Transmembrane</keyword>
<feature type="compositionally biased region" description="Low complexity" evidence="1">
    <location>
        <begin position="238"/>
        <end position="250"/>
    </location>
</feature>
<dbReference type="RefSeq" id="XP_018191618.1">
    <property type="nucleotide sequence ID" value="XM_018333995.1"/>
</dbReference>
<evidence type="ECO:0000313" key="3">
    <source>
        <dbReference type="EMBL" id="KZF26063.1"/>
    </source>
</evidence>
<dbReference type="Pfam" id="PF17254">
    <property type="entry name" value="DUF5321"/>
    <property type="match status" value="1"/>
</dbReference>
<dbReference type="InParanoid" id="A0A165JCS2"/>
<organism evidence="3 4">
    <name type="scientific">Xylona heveae (strain CBS 132557 / TC161)</name>
    <dbReference type="NCBI Taxonomy" id="1328760"/>
    <lineage>
        <taxon>Eukaryota</taxon>
        <taxon>Fungi</taxon>
        <taxon>Dikarya</taxon>
        <taxon>Ascomycota</taxon>
        <taxon>Pezizomycotina</taxon>
        <taxon>Xylonomycetes</taxon>
        <taxon>Xylonales</taxon>
        <taxon>Xylonaceae</taxon>
        <taxon>Xylona</taxon>
    </lineage>
</organism>
<protein>
    <submittedName>
        <fullName evidence="3">Uncharacterized protein</fullName>
    </submittedName>
</protein>
<feature type="compositionally biased region" description="Basic and acidic residues" evidence="1">
    <location>
        <begin position="221"/>
        <end position="230"/>
    </location>
</feature>
<name>A0A165JCS2_XYLHT</name>
<proteinExistence type="predicted"/>
<dbReference type="OrthoDB" id="2253354at2759"/>
<feature type="region of interest" description="Disordered" evidence="1">
    <location>
        <begin position="210"/>
        <end position="270"/>
    </location>
</feature>
<keyword evidence="2" id="KW-1133">Transmembrane helix</keyword>
<sequence>MATSIRSSIHSSARSAAAASRGAPFLDFLYPSTIHTLRRQRTRTFTSLSHLNVSSSLSFSSSSSSSHSASTPPEPGSLPRIAQPSIWTSLIPSFLRRRRHDQPGTSTVGRHATAASQKKEWNPATFYIVIFLLIGSQAIQMIALRREYATITRRSEARIGLLREVIERVQKGEEVDVEGLLGTGDKVKEREWEEVLKEIEQEDALWRSRANKADAEEEVEGKEAAAEKRQAAVRGDAAQEQQQAQPVVGEQEAKAIGSAAQAKKGRREYF</sequence>
<dbReference type="Proteomes" id="UP000076632">
    <property type="component" value="Unassembled WGS sequence"/>
</dbReference>
<feature type="region of interest" description="Disordered" evidence="1">
    <location>
        <begin position="58"/>
        <end position="81"/>
    </location>
</feature>
<feature type="compositionally biased region" description="Low complexity" evidence="1">
    <location>
        <begin position="58"/>
        <end position="70"/>
    </location>
</feature>
<evidence type="ECO:0000256" key="1">
    <source>
        <dbReference type="SAM" id="MobiDB-lite"/>
    </source>
</evidence>
<keyword evidence="4" id="KW-1185">Reference proteome</keyword>
<keyword evidence="2" id="KW-0472">Membrane</keyword>
<dbReference type="EMBL" id="KV407454">
    <property type="protein sequence ID" value="KZF26063.1"/>
    <property type="molecule type" value="Genomic_DNA"/>
</dbReference>
<feature type="transmembrane region" description="Helical" evidence="2">
    <location>
        <begin position="124"/>
        <end position="144"/>
    </location>
</feature>